<evidence type="ECO:0000256" key="4">
    <source>
        <dbReference type="ARBA" id="ARBA00038652"/>
    </source>
</evidence>
<comment type="caution">
    <text evidence="6">The sequence shown here is derived from an EMBL/GenBank/DDBJ whole genome shotgun (WGS) entry which is preliminary data.</text>
</comment>
<dbReference type="EC" id="3.1.21.-" evidence="6"/>
<evidence type="ECO:0000256" key="1">
    <source>
        <dbReference type="ARBA" id="ARBA00010923"/>
    </source>
</evidence>
<dbReference type="Proteomes" id="UP001597145">
    <property type="component" value="Unassembled WGS sequence"/>
</dbReference>
<comment type="similarity">
    <text evidence="1">Belongs to the type-I restriction system S methylase family.</text>
</comment>
<keyword evidence="7" id="KW-1185">Reference proteome</keyword>
<dbReference type="InterPro" id="IPR044946">
    <property type="entry name" value="Restrct_endonuc_typeI_TRD_sf"/>
</dbReference>
<keyword evidence="2" id="KW-0680">Restriction system</keyword>
<dbReference type="CDD" id="cd17254">
    <property type="entry name" value="RMtype1_S_FclI-TRD1-CR1_like"/>
    <property type="match status" value="1"/>
</dbReference>
<keyword evidence="6" id="KW-0378">Hydrolase</keyword>
<dbReference type="InterPro" id="IPR000055">
    <property type="entry name" value="Restrct_endonuc_typeI_TRD"/>
</dbReference>
<reference evidence="7" key="1">
    <citation type="journal article" date="2019" name="Int. J. Syst. Evol. Microbiol.">
        <title>The Global Catalogue of Microorganisms (GCM) 10K type strain sequencing project: providing services to taxonomists for standard genome sequencing and annotation.</title>
        <authorList>
            <consortium name="The Broad Institute Genomics Platform"/>
            <consortium name="The Broad Institute Genome Sequencing Center for Infectious Disease"/>
            <person name="Wu L."/>
            <person name="Ma J."/>
        </authorList>
    </citation>
    <scope>NUCLEOTIDE SEQUENCE [LARGE SCALE GENOMIC DNA]</scope>
    <source>
        <strain evidence="7">JCM 12165</strain>
    </source>
</reference>
<feature type="domain" description="Type I restriction modification DNA specificity" evidence="5">
    <location>
        <begin position="54"/>
        <end position="150"/>
    </location>
</feature>
<keyword evidence="6" id="KW-0540">Nuclease</keyword>
<keyword evidence="3" id="KW-0238">DNA-binding</keyword>
<comment type="subunit">
    <text evidence="4">The methyltransferase is composed of M and S polypeptides.</text>
</comment>
<dbReference type="PANTHER" id="PTHR43140:SF1">
    <property type="entry name" value="TYPE I RESTRICTION ENZYME ECOKI SPECIFICITY SUBUNIT"/>
    <property type="match status" value="1"/>
</dbReference>
<evidence type="ECO:0000313" key="6">
    <source>
        <dbReference type="EMBL" id="MFD1531920.1"/>
    </source>
</evidence>
<evidence type="ECO:0000259" key="5">
    <source>
        <dbReference type="Pfam" id="PF01420"/>
    </source>
</evidence>
<dbReference type="PANTHER" id="PTHR43140">
    <property type="entry name" value="TYPE-1 RESTRICTION ENZYME ECOKI SPECIFICITY PROTEIN"/>
    <property type="match status" value="1"/>
</dbReference>
<accession>A0ABW4FNJ5</accession>
<dbReference type="InterPro" id="IPR051212">
    <property type="entry name" value="Type-I_RE_S_subunit"/>
</dbReference>
<protein>
    <submittedName>
        <fullName evidence="6">Restriction endonuclease subunit S</fullName>
        <ecNumber evidence="6">3.1.21.-</ecNumber>
    </submittedName>
</protein>
<evidence type="ECO:0000256" key="3">
    <source>
        <dbReference type="ARBA" id="ARBA00023125"/>
    </source>
</evidence>
<dbReference type="GO" id="GO:0016787">
    <property type="term" value="F:hydrolase activity"/>
    <property type="evidence" value="ECO:0007669"/>
    <property type="project" value="UniProtKB-KW"/>
</dbReference>
<dbReference type="Pfam" id="PF01420">
    <property type="entry name" value="Methylase_S"/>
    <property type="match status" value="1"/>
</dbReference>
<proteinExistence type="inferred from homology"/>
<evidence type="ECO:0000313" key="7">
    <source>
        <dbReference type="Proteomes" id="UP001597145"/>
    </source>
</evidence>
<organism evidence="6 7">
    <name type="scientific">Pseudonocardia aurantiaca</name>
    <dbReference type="NCBI Taxonomy" id="75290"/>
    <lineage>
        <taxon>Bacteria</taxon>
        <taxon>Bacillati</taxon>
        <taxon>Actinomycetota</taxon>
        <taxon>Actinomycetes</taxon>
        <taxon>Pseudonocardiales</taxon>
        <taxon>Pseudonocardiaceae</taxon>
        <taxon>Pseudonocardia</taxon>
    </lineage>
</organism>
<keyword evidence="6" id="KW-0255">Endonuclease</keyword>
<dbReference type="SUPFAM" id="SSF116734">
    <property type="entry name" value="DNA methylase specificity domain"/>
    <property type="match status" value="2"/>
</dbReference>
<evidence type="ECO:0000256" key="2">
    <source>
        <dbReference type="ARBA" id="ARBA00022747"/>
    </source>
</evidence>
<dbReference type="EMBL" id="JBHUCP010000016">
    <property type="protein sequence ID" value="MFD1531920.1"/>
    <property type="molecule type" value="Genomic_DNA"/>
</dbReference>
<sequence>MTSLLHLADYVNGLPFTSNDFSDRGIPVVRIRQLIDSSSEPDLVDGPVPPKGRVEDGDLIFSWSGSLAVRIWDRGPAALNQHLFNVRPRAGVDKRWLRWLLESKLDQFRGQMHGSAMTHLTMDMLRSVRVDLPDLGEQRRVADFLDAETARLDSLASVRLQAVKLAQERFEAFVDLELTGGSVDYEPLRRAVDGLTVGVVVNPSTYVDPEGDVLFFRGVDVSPFVLAVERAQRMSSASNRLLRKSILRCGDIVSVRVGEPGVSAVVPPEANGSNCASVMITRPGERVDSDFLCHVYNSRFGRSQWQALSVGAAQRQVNVSAAGDFRIPHLSIMRQRDLACAFEKHRVLVSELSKWSARQVCLMTERRRALITGAVNGQLDVTTAREMAI</sequence>
<gene>
    <name evidence="6" type="ORF">ACFSCY_21030</name>
</gene>
<dbReference type="GO" id="GO:0004519">
    <property type="term" value="F:endonuclease activity"/>
    <property type="evidence" value="ECO:0007669"/>
    <property type="project" value="UniProtKB-KW"/>
</dbReference>
<dbReference type="Gene3D" id="3.90.220.20">
    <property type="entry name" value="DNA methylase specificity domains"/>
    <property type="match status" value="2"/>
</dbReference>
<dbReference type="RefSeq" id="WP_343974452.1">
    <property type="nucleotide sequence ID" value="NZ_BAAAJG010000007.1"/>
</dbReference>
<name>A0ABW4FNJ5_9PSEU</name>